<evidence type="ECO:0000259" key="2">
    <source>
        <dbReference type="Pfam" id="PF22747"/>
    </source>
</evidence>
<dbReference type="OrthoDB" id="9797643at2"/>
<dbReference type="InterPro" id="IPR013324">
    <property type="entry name" value="RNA_pol_sigma_r3/r4-like"/>
</dbReference>
<evidence type="ECO:0000313" key="4">
    <source>
        <dbReference type="Proteomes" id="UP000198670"/>
    </source>
</evidence>
<evidence type="ECO:0008006" key="5">
    <source>
        <dbReference type="Google" id="ProtNLM"/>
    </source>
</evidence>
<dbReference type="Pfam" id="PF22747">
    <property type="entry name" value="Zn_ribbon_DUF2089"/>
    <property type="match status" value="1"/>
</dbReference>
<dbReference type="STRING" id="1477437.SAMN05444682_101208"/>
<dbReference type="InterPro" id="IPR018658">
    <property type="entry name" value="DUF2089"/>
</dbReference>
<name>A0A1I3CVQ1_9SPHI</name>
<dbReference type="Proteomes" id="UP000198670">
    <property type="component" value="Unassembled WGS sequence"/>
</dbReference>
<dbReference type="InterPro" id="IPR053957">
    <property type="entry name" value="DUF2089_Zn_ribbon"/>
</dbReference>
<evidence type="ECO:0000313" key="3">
    <source>
        <dbReference type="EMBL" id="SFH78580.1"/>
    </source>
</evidence>
<accession>A0A1I3CVQ1</accession>
<reference evidence="3 4" key="1">
    <citation type="submission" date="2016-10" db="EMBL/GenBank/DDBJ databases">
        <authorList>
            <person name="de Groot N.N."/>
        </authorList>
    </citation>
    <scope>NUCLEOTIDE SEQUENCE [LARGE SCALE GENOMIC DNA]</scope>
    <source>
        <strain evidence="3 4">RK1</strain>
    </source>
</reference>
<keyword evidence="4" id="KW-1185">Reference proteome</keyword>
<dbReference type="SUPFAM" id="SSF88659">
    <property type="entry name" value="Sigma3 and sigma4 domains of RNA polymerase sigma factors"/>
    <property type="match status" value="1"/>
</dbReference>
<protein>
    <recommendedName>
        <fullName evidence="5">DUF2089 domain-containing protein</fullName>
    </recommendedName>
</protein>
<feature type="domain" description="DUF2089" evidence="2">
    <location>
        <begin position="9"/>
        <end position="37"/>
    </location>
</feature>
<sequence length="91" mass="10349">MKYKFPVHCPSCSKTLTVTELSCGNCDTRIVGNYTLPILMQLTAEDQEFILQFFLSSGSLKEMSVQTGKSYPTVRNRLDDMIAHIKELEQK</sequence>
<dbReference type="RefSeq" id="WP_090622834.1">
    <property type="nucleotide sequence ID" value="NZ_FOQO01000001.1"/>
</dbReference>
<feature type="domain" description="DUF2089" evidence="1">
    <location>
        <begin position="42"/>
        <end position="85"/>
    </location>
</feature>
<proteinExistence type="predicted"/>
<evidence type="ECO:0000259" key="1">
    <source>
        <dbReference type="Pfam" id="PF09862"/>
    </source>
</evidence>
<organism evidence="3 4">
    <name type="scientific">Parapedobacter indicus</name>
    <dbReference type="NCBI Taxonomy" id="1477437"/>
    <lineage>
        <taxon>Bacteria</taxon>
        <taxon>Pseudomonadati</taxon>
        <taxon>Bacteroidota</taxon>
        <taxon>Sphingobacteriia</taxon>
        <taxon>Sphingobacteriales</taxon>
        <taxon>Sphingobacteriaceae</taxon>
        <taxon>Parapedobacter</taxon>
    </lineage>
</organism>
<gene>
    <name evidence="3" type="ORF">SAMN05444682_101208</name>
</gene>
<dbReference type="AlphaFoldDB" id="A0A1I3CVQ1"/>
<dbReference type="Pfam" id="PF09862">
    <property type="entry name" value="DUF2089"/>
    <property type="match status" value="1"/>
</dbReference>
<dbReference type="EMBL" id="FOQO01000001">
    <property type="protein sequence ID" value="SFH78580.1"/>
    <property type="molecule type" value="Genomic_DNA"/>
</dbReference>